<evidence type="ECO:0000256" key="4">
    <source>
        <dbReference type="ARBA" id="ARBA00022475"/>
    </source>
</evidence>
<evidence type="ECO:0000256" key="3">
    <source>
        <dbReference type="ARBA" id="ARBA00022448"/>
    </source>
</evidence>
<keyword evidence="5 8" id="KW-0812">Transmembrane</keyword>
<feature type="transmembrane region" description="Helical" evidence="8">
    <location>
        <begin position="255"/>
        <end position="273"/>
    </location>
</feature>
<protein>
    <recommendedName>
        <fullName evidence="12">Permease</fullName>
    </recommendedName>
</protein>
<dbReference type="PANTHER" id="PTHR21716:SF53">
    <property type="entry name" value="PERMEASE PERM-RELATED"/>
    <property type="match status" value="1"/>
</dbReference>
<dbReference type="AlphaFoldDB" id="A0A200J1D9"/>
<keyword evidence="11" id="KW-1185">Reference proteome</keyword>
<gene>
    <name evidence="10" type="ORF">A5889_001984</name>
    <name evidence="9" type="ORF">A5889_002663</name>
</gene>
<feature type="transmembrane region" description="Helical" evidence="8">
    <location>
        <begin position="280"/>
        <end position="303"/>
    </location>
</feature>
<name>A0A200J1D9_9ENTE</name>
<sequence>MDLLKKSKMVAILAVLILIGTTIFIFSKVAFIFRPLEAIVSSILLPILISVFIFYIFLPIFKQLERITKRRNLSVFLIVLLILSVVFLGIQVVMPMIITEIGKFVAQIPTIIYSISQLVESSVLEEKVAPLLESLDLNQMGRVIIQVISGARSSLSGIVEVISHSAIIIFTIPLLLVYMFKDGEKIPSKLQEITPEDYQQLVKDWCRDFHNAASTYISGKMMVCAYVGVSSYLVFKILGLPNALLLGLICGLMDIVPYFGPFIGVIPALLYALSQDLKTAILLILFITAIQFGESYLVSPIVMNKVSKIHPIIAVFLLLIAGNLLGFLGMIVALPMYTIIRGMVRTFIDFRKKCKRRVDSGVYASEKIKN</sequence>
<feature type="transmembrane region" description="Helical" evidence="8">
    <location>
        <begin position="309"/>
        <end position="337"/>
    </location>
</feature>
<evidence type="ECO:0000313" key="10">
    <source>
        <dbReference type="EMBL" id="WYJ94471.1"/>
    </source>
</evidence>
<accession>A0A200J1D9</accession>
<comment type="subcellular location">
    <subcellularLocation>
        <location evidence="1">Cell membrane</location>
        <topology evidence="1">Multi-pass membrane protein</topology>
    </subcellularLocation>
</comment>
<evidence type="ECO:0000313" key="11">
    <source>
        <dbReference type="Proteomes" id="UP000196151"/>
    </source>
</evidence>
<dbReference type="OrthoDB" id="9793390at2"/>
<dbReference type="PANTHER" id="PTHR21716">
    <property type="entry name" value="TRANSMEMBRANE PROTEIN"/>
    <property type="match status" value="1"/>
</dbReference>
<evidence type="ECO:0000256" key="2">
    <source>
        <dbReference type="ARBA" id="ARBA00009773"/>
    </source>
</evidence>
<keyword evidence="6 8" id="KW-1133">Transmembrane helix</keyword>
<dbReference type="GO" id="GO:0005886">
    <property type="term" value="C:plasma membrane"/>
    <property type="evidence" value="ECO:0007669"/>
    <property type="project" value="UniProtKB-SubCell"/>
</dbReference>
<dbReference type="Proteomes" id="UP000196151">
    <property type="component" value="Chromosome"/>
</dbReference>
<feature type="transmembrane region" description="Helical" evidence="8">
    <location>
        <begin position="39"/>
        <end position="61"/>
    </location>
</feature>
<feature type="transmembrane region" description="Helical" evidence="8">
    <location>
        <begin position="73"/>
        <end position="98"/>
    </location>
</feature>
<evidence type="ECO:0008006" key="12">
    <source>
        <dbReference type="Google" id="ProtNLM"/>
    </source>
</evidence>
<evidence type="ECO:0000256" key="5">
    <source>
        <dbReference type="ARBA" id="ARBA00022692"/>
    </source>
</evidence>
<comment type="similarity">
    <text evidence="2">Belongs to the autoinducer-2 exporter (AI-2E) (TC 2.A.86) family.</text>
</comment>
<reference evidence="9" key="1">
    <citation type="submission" date="2017-05" db="EMBL/GenBank/DDBJ databases">
        <title>The Genome Sequence of Enterococcus sp. 9D6_DIV0238.</title>
        <authorList>
            <consortium name="The Broad Institute Genomics Platform"/>
            <consortium name="The Broad Institute Genomic Center for Infectious Diseases"/>
            <person name="Earl A."/>
            <person name="Manson A."/>
            <person name="Schwartman J."/>
            <person name="Gilmore M."/>
            <person name="Abouelleil A."/>
            <person name="Cao P."/>
            <person name="Chapman S."/>
            <person name="Cusick C."/>
            <person name="Shea T."/>
            <person name="Young S."/>
            <person name="Neafsey D."/>
            <person name="Nusbaum C."/>
            <person name="Birren B."/>
        </authorList>
    </citation>
    <scope>NUCLEOTIDE SEQUENCE [LARGE SCALE GENOMIC DNA]</scope>
    <source>
        <strain evidence="9">9D6_DIV0238</strain>
    </source>
</reference>
<evidence type="ECO:0000313" key="9">
    <source>
        <dbReference type="EMBL" id="OUZ30375.1"/>
    </source>
</evidence>
<dbReference type="EMBL" id="NIBQ01000003">
    <property type="protein sequence ID" value="OUZ30375.1"/>
    <property type="molecule type" value="Genomic_DNA"/>
</dbReference>
<evidence type="ECO:0000256" key="7">
    <source>
        <dbReference type="ARBA" id="ARBA00023136"/>
    </source>
</evidence>
<dbReference type="Pfam" id="PF01594">
    <property type="entry name" value="AI-2E_transport"/>
    <property type="match status" value="1"/>
</dbReference>
<proteinExistence type="inferred from homology"/>
<reference evidence="10" key="2">
    <citation type="submission" date="2017-05" db="EMBL/GenBank/DDBJ databases">
        <authorList>
            <consortium name="The Broad Institute Genomics Platform"/>
            <consortium name="The Broad Institute Genomic Center for Infectious Diseases"/>
            <person name="Earl A."/>
            <person name="Manson A."/>
            <person name="Schwartman J."/>
            <person name="Gilmore M."/>
            <person name="Abouelleil A."/>
            <person name="Cao P."/>
            <person name="Chapman S."/>
            <person name="Cusick C."/>
            <person name="Shea T."/>
            <person name="Young S."/>
            <person name="Neafsey D."/>
            <person name="Nusbaum C."/>
            <person name="Birren B."/>
        </authorList>
    </citation>
    <scope>NUCLEOTIDE SEQUENCE</scope>
    <source>
        <strain evidence="10">9D6_DIV0238</strain>
    </source>
</reference>
<reference evidence="10" key="3">
    <citation type="submission" date="2024-03" db="EMBL/GenBank/DDBJ databases">
        <title>The Genome Sequence of Enterococcus sp. DIV0238c.</title>
        <authorList>
            <consortium name="The Broad Institute Genomics Platform"/>
            <consortium name="The Broad Institute Microbial Omics Core"/>
            <consortium name="The Broad Institute Genomic Center for Infectious Diseases"/>
            <person name="Earl A."/>
            <person name="Manson A."/>
            <person name="Gilmore M."/>
            <person name="Schwartman J."/>
            <person name="Shea T."/>
            <person name="Abouelleil A."/>
            <person name="Cao P."/>
            <person name="Chapman S."/>
            <person name="Cusick C."/>
            <person name="Young S."/>
            <person name="Neafsey D."/>
            <person name="Nusbaum C."/>
            <person name="Birren B."/>
        </authorList>
    </citation>
    <scope>NUCLEOTIDE SEQUENCE</scope>
    <source>
        <strain evidence="10">9D6_DIV0238</strain>
    </source>
</reference>
<keyword evidence="4" id="KW-1003">Cell membrane</keyword>
<dbReference type="EMBL" id="CP147246">
    <property type="protein sequence ID" value="WYJ94471.1"/>
    <property type="molecule type" value="Genomic_DNA"/>
</dbReference>
<evidence type="ECO:0000256" key="6">
    <source>
        <dbReference type="ARBA" id="ARBA00022989"/>
    </source>
</evidence>
<evidence type="ECO:0000256" key="1">
    <source>
        <dbReference type="ARBA" id="ARBA00004651"/>
    </source>
</evidence>
<dbReference type="RefSeq" id="WP_087641749.1">
    <property type="nucleotide sequence ID" value="NZ_CP147246.1"/>
</dbReference>
<keyword evidence="7 8" id="KW-0472">Membrane</keyword>
<feature type="transmembrane region" description="Helical" evidence="8">
    <location>
        <begin position="12"/>
        <end position="33"/>
    </location>
</feature>
<feature type="transmembrane region" description="Helical" evidence="8">
    <location>
        <begin position="161"/>
        <end position="180"/>
    </location>
</feature>
<dbReference type="InterPro" id="IPR002549">
    <property type="entry name" value="AI-2E-like"/>
</dbReference>
<dbReference type="GO" id="GO:0055085">
    <property type="term" value="P:transmembrane transport"/>
    <property type="evidence" value="ECO:0007669"/>
    <property type="project" value="TreeGrafter"/>
</dbReference>
<evidence type="ECO:0000256" key="8">
    <source>
        <dbReference type="SAM" id="Phobius"/>
    </source>
</evidence>
<keyword evidence="3" id="KW-0813">Transport</keyword>
<organism evidence="9">
    <name type="scientific">Candidatus Enterococcus dunnyi</name>
    <dbReference type="NCBI Taxonomy" id="1834192"/>
    <lineage>
        <taxon>Bacteria</taxon>
        <taxon>Bacillati</taxon>
        <taxon>Bacillota</taxon>
        <taxon>Bacilli</taxon>
        <taxon>Lactobacillales</taxon>
        <taxon>Enterococcaceae</taxon>
        <taxon>Enterococcus</taxon>
    </lineage>
</organism>
<feature type="transmembrane region" description="Helical" evidence="8">
    <location>
        <begin position="223"/>
        <end position="249"/>
    </location>
</feature>